<dbReference type="InterPro" id="IPR036047">
    <property type="entry name" value="F-box-like_dom_sf"/>
</dbReference>
<organism evidence="2 3">
    <name type="scientific">Lasallia pustulata</name>
    <dbReference type="NCBI Taxonomy" id="136370"/>
    <lineage>
        <taxon>Eukaryota</taxon>
        <taxon>Fungi</taxon>
        <taxon>Dikarya</taxon>
        <taxon>Ascomycota</taxon>
        <taxon>Pezizomycotina</taxon>
        <taxon>Lecanoromycetes</taxon>
        <taxon>OSLEUM clade</taxon>
        <taxon>Umbilicariomycetidae</taxon>
        <taxon>Umbilicariales</taxon>
        <taxon>Umbilicariaceae</taxon>
        <taxon>Lasallia</taxon>
    </lineage>
</organism>
<reference evidence="2 3" key="1">
    <citation type="submission" date="2019-09" db="EMBL/GenBank/DDBJ databases">
        <title>The hologenome of the rock-dwelling lichen Lasallia pustulata.</title>
        <authorList>
            <person name="Greshake Tzovaras B."/>
            <person name="Segers F."/>
            <person name="Bicker A."/>
            <person name="Dal Grande F."/>
            <person name="Otte J."/>
            <person name="Hankeln T."/>
            <person name="Schmitt I."/>
            <person name="Ebersberger I."/>
        </authorList>
    </citation>
    <scope>NUCLEOTIDE SEQUENCE [LARGE SCALE GENOMIC DNA]</scope>
    <source>
        <strain evidence="2">A1-1</strain>
    </source>
</reference>
<dbReference type="InterPro" id="IPR001810">
    <property type="entry name" value="F-box_dom"/>
</dbReference>
<proteinExistence type="predicted"/>
<name>A0A5M8PVD9_9LECA</name>
<evidence type="ECO:0000313" key="2">
    <source>
        <dbReference type="EMBL" id="KAA6413366.1"/>
    </source>
</evidence>
<evidence type="ECO:0000259" key="1">
    <source>
        <dbReference type="PROSITE" id="PS50181"/>
    </source>
</evidence>
<protein>
    <recommendedName>
        <fullName evidence="1">F-box domain-containing protein</fullName>
    </recommendedName>
</protein>
<sequence length="553" mass="63209">MDSLTIHDNDSLPRALTQISGPIARREALTDLVQSLSNQEKREMKALLRPETFKYDIIANLPFELSLQIFSYLETYLLARSRRVSRRWFELLSALPKFSYSYLRPFFGARYPESMEKGSSLACDLPRMTEELDAYRTGRAFSKRFFEWNLPYQSRHSMQSRMSYSKSQTAYCNGTVAWIDEDRGILRTLRLDANFANTYTVTEREALTHITLSESIVAATTVTGRCYVFELASGAVHVIRLQSALTLVSSLVSTGKTIAILQYQPARRDSLLYLTTWSLTSRKTHSFSPDVCSVPTTTGRHSYNVLVHPEETSLIYLKQTIGPPPQLPNTRGSGETTIVVTRLALDGQMMSRSSLTIDNTFRDRELGTPVPCDNGGSFVIWSDHPHDDYQLVRLIYRSQTGSLELQLLPKLANAPFRYYPENIFYWEDSTYGFRVASKGSDDEMVVADFDQGVCRDAEMWSLSMTDRQAAVFNRYHEGRQIVGDDRFILVLHPMGFIAWCFDKTFTMANDCTFYREGRAAEIKRRLEDNERLKRKCLLCEECLGRPPAAEVTL</sequence>
<dbReference type="Pfam" id="PF12937">
    <property type="entry name" value="F-box-like"/>
    <property type="match status" value="1"/>
</dbReference>
<accession>A0A5M8PVD9</accession>
<dbReference type="SMART" id="SM00256">
    <property type="entry name" value="FBOX"/>
    <property type="match status" value="1"/>
</dbReference>
<dbReference type="PROSITE" id="PS50181">
    <property type="entry name" value="FBOX"/>
    <property type="match status" value="1"/>
</dbReference>
<comment type="caution">
    <text evidence="2">The sequence shown here is derived from an EMBL/GenBank/DDBJ whole genome shotgun (WGS) entry which is preliminary data.</text>
</comment>
<dbReference type="OrthoDB" id="5295250at2759"/>
<gene>
    <name evidence="2" type="ORF">FRX48_03112</name>
</gene>
<dbReference type="AlphaFoldDB" id="A0A5M8PVD9"/>
<evidence type="ECO:0000313" key="3">
    <source>
        <dbReference type="Proteomes" id="UP000324767"/>
    </source>
</evidence>
<feature type="domain" description="F-box" evidence="1">
    <location>
        <begin position="55"/>
        <end position="103"/>
    </location>
</feature>
<dbReference type="Gene3D" id="1.20.1280.50">
    <property type="match status" value="1"/>
</dbReference>
<dbReference type="SUPFAM" id="SSF81383">
    <property type="entry name" value="F-box domain"/>
    <property type="match status" value="1"/>
</dbReference>
<dbReference type="EMBL" id="VXIT01000004">
    <property type="protein sequence ID" value="KAA6413366.1"/>
    <property type="molecule type" value="Genomic_DNA"/>
</dbReference>
<dbReference type="Proteomes" id="UP000324767">
    <property type="component" value="Unassembled WGS sequence"/>
</dbReference>